<keyword evidence="2" id="KW-1185">Reference proteome</keyword>
<reference evidence="2" key="1">
    <citation type="submission" date="2016-06" db="EMBL/GenBank/DDBJ databases">
        <title>Parallel loss of symbiosis genes in relatives of nitrogen-fixing non-legume Parasponia.</title>
        <authorList>
            <person name="Van Velzen R."/>
            <person name="Holmer R."/>
            <person name="Bu F."/>
            <person name="Rutten L."/>
            <person name="Van Zeijl A."/>
            <person name="Liu W."/>
            <person name="Santuari L."/>
            <person name="Cao Q."/>
            <person name="Sharma T."/>
            <person name="Shen D."/>
            <person name="Roswanjaya Y."/>
            <person name="Wardhani T."/>
            <person name="Kalhor M.S."/>
            <person name="Jansen J."/>
            <person name="Van den Hoogen J."/>
            <person name="Gungor B."/>
            <person name="Hartog M."/>
            <person name="Hontelez J."/>
            <person name="Verver J."/>
            <person name="Yang W.-C."/>
            <person name="Schijlen E."/>
            <person name="Repin R."/>
            <person name="Schilthuizen M."/>
            <person name="Schranz E."/>
            <person name="Heidstra R."/>
            <person name="Miyata K."/>
            <person name="Fedorova E."/>
            <person name="Kohlen W."/>
            <person name="Bisseling T."/>
            <person name="Smit S."/>
            <person name="Geurts R."/>
        </authorList>
    </citation>
    <scope>NUCLEOTIDE SEQUENCE [LARGE SCALE GENOMIC DNA]</scope>
    <source>
        <strain evidence="2">cv. RG33-2</strain>
    </source>
</reference>
<evidence type="ECO:0000313" key="2">
    <source>
        <dbReference type="Proteomes" id="UP000237000"/>
    </source>
</evidence>
<name>A0A2P5E5W8_TREOI</name>
<dbReference type="AlphaFoldDB" id="A0A2P5E5W8"/>
<organism evidence="1 2">
    <name type="scientific">Trema orientale</name>
    <name type="common">Charcoal tree</name>
    <name type="synonym">Celtis orientalis</name>
    <dbReference type="NCBI Taxonomy" id="63057"/>
    <lineage>
        <taxon>Eukaryota</taxon>
        <taxon>Viridiplantae</taxon>
        <taxon>Streptophyta</taxon>
        <taxon>Embryophyta</taxon>
        <taxon>Tracheophyta</taxon>
        <taxon>Spermatophyta</taxon>
        <taxon>Magnoliopsida</taxon>
        <taxon>eudicotyledons</taxon>
        <taxon>Gunneridae</taxon>
        <taxon>Pentapetalae</taxon>
        <taxon>rosids</taxon>
        <taxon>fabids</taxon>
        <taxon>Rosales</taxon>
        <taxon>Cannabaceae</taxon>
        <taxon>Trema</taxon>
    </lineage>
</organism>
<dbReference type="InParanoid" id="A0A2P5E5W8"/>
<evidence type="ECO:0000313" key="1">
    <source>
        <dbReference type="EMBL" id="PON80947.1"/>
    </source>
</evidence>
<proteinExistence type="predicted"/>
<gene>
    <name evidence="1" type="ORF">TorRG33x02_232800</name>
</gene>
<protein>
    <submittedName>
        <fullName evidence="1">Uncharacterized protein</fullName>
    </submittedName>
</protein>
<accession>A0A2P5E5W8</accession>
<dbReference type="EMBL" id="JXTC01000228">
    <property type="protein sequence ID" value="PON80947.1"/>
    <property type="molecule type" value="Genomic_DNA"/>
</dbReference>
<comment type="caution">
    <text evidence="1">The sequence shown here is derived from an EMBL/GenBank/DDBJ whole genome shotgun (WGS) entry which is preliminary data.</text>
</comment>
<sequence>MSTKAPRHCTGPSRVAYRVAEESSSRSLAALSSCQNLHVNSCLQIRRYSGPYLFLLVTARRGANERSLSAMGESLDPDFAMPGLRLELDNGGLELTQEGTESPRLSTA</sequence>
<dbReference type="Proteomes" id="UP000237000">
    <property type="component" value="Unassembled WGS sequence"/>
</dbReference>